<dbReference type="Gene3D" id="3.10.129.110">
    <property type="entry name" value="Polyketide synthase dehydratase"/>
    <property type="match status" value="1"/>
</dbReference>
<dbReference type="InterPro" id="IPR042104">
    <property type="entry name" value="PKS_dehydratase_sf"/>
</dbReference>
<evidence type="ECO:0000256" key="2">
    <source>
        <dbReference type="ARBA" id="ARBA00022553"/>
    </source>
</evidence>
<evidence type="ECO:0000313" key="10">
    <source>
        <dbReference type="Proteomes" id="UP000193710"/>
    </source>
</evidence>
<dbReference type="InterPro" id="IPR018201">
    <property type="entry name" value="Ketoacyl_synth_AS"/>
</dbReference>
<feature type="domain" description="Carrier" evidence="6">
    <location>
        <begin position="1107"/>
        <end position="1187"/>
    </location>
</feature>
<protein>
    <recommendedName>
        <fullName evidence="11">Beta-ketoacyl synthase</fullName>
    </recommendedName>
</protein>
<feature type="domain" description="Ketosynthase family 3 (KS3)" evidence="7">
    <location>
        <begin position="1"/>
        <end position="447"/>
    </location>
</feature>
<dbReference type="SMART" id="SM00822">
    <property type="entry name" value="PKS_KR"/>
    <property type="match status" value="1"/>
</dbReference>
<keyword evidence="10" id="KW-1185">Reference proteome</keyword>
<feature type="region of interest" description="C-terminal hotdog fold" evidence="4">
    <location>
        <begin position="1948"/>
        <end position="2085"/>
    </location>
</feature>
<evidence type="ECO:0000256" key="5">
    <source>
        <dbReference type="SAM" id="MobiDB-lite"/>
    </source>
</evidence>
<dbReference type="InterPro" id="IPR036736">
    <property type="entry name" value="ACP-like_sf"/>
</dbReference>
<dbReference type="CDD" id="cd08953">
    <property type="entry name" value="KR_2_SDR_x"/>
    <property type="match status" value="1"/>
</dbReference>
<evidence type="ECO:0000313" key="9">
    <source>
        <dbReference type="EMBL" id="ORX00961.1"/>
    </source>
</evidence>
<evidence type="ECO:0000259" key="6">
    <source>
        <dbReference type="PROSITE" id="PS50075"/>
    </source>
</evidence>
<dbReference type="InterPro" id="IPR049551">
    <property type="entry name" value="PKS_DH_C"/>
</dbReference>
<feature type="domain" description="Carrier" evidence="6">
    <location>
        <begin position="1214"/>
        <end position="1294"/>
    </location>
</feature>
<feature type="compositionally biased region" description="Basic and acidic residues" evidence="5">
    <location>
        <begin position="928"/>
        <end position="955"/>
    </location>
</feature>
<dbReference type="Gene3D" id="3.40.47.10">
    <property type="match status" value="1"/>
</dbReference>
<dbReference type="SMART" id="SM00825">
    <property type="entry name" value="PKS_KS"/>
    <property type="match status" value="1"/>
</dbReference>
<comment type="caution">
    <text evidence="9">The sequence shown here is derived from an EMBL/GenBank/DDBJ whole genome shotgun (WGS) entry which is preliminary data.</text>
</comment>
<dbReference type="Gene3D" id="3.40.50.720">
    <property type="entry name" value="NAD(P)-binding Rossmann-like Domain"/>
    <property type="match status" value="1"/>
</dbReference>
<dbReference type="Pfam" id="PF14765">
    <property type="entry name" value="PS-DH"/>
    <property type="match status" value="1"/>
</dbReference>
<dbReference type="InterPro" id="IPR016039">
    <property type="entry name" value="Thiolase-like"/>
</dbReference>
<dbReference type="SUPFAM" id="SSF47336">
    <property type="entry name" value="ACP-like"/>
    <property type="match status" value="2"/>
</dbReference>
<dbReference type="InterPro" id="IPR014031">
    <property type="entry name" value="Ketoacyl_synth_C"/>
</dbReference>
<feature type="region of interest" description="Disordered" evidence="5">
    <location>
        <begin position="914"/>
        <end position="961"/>
    </location>
</feature>
<dbReference type="Gene3D" id="3.40.366.10">
    <property type="entry name" value="Malonyl-Coenzyme A Acyl Carrier Protein, domain 2"/>
    <property type="match status" value="1"/>
</dbReference>
<dbReference type="PROSITE" id="PS50075">
    <property type="entry name" value="CARRIER"/>
    <property type="match status" value="2"/>
</dbReference>
<evidence type="ECO:0000259" key="7">
    <source>
        <dbReference type="PROSITE" id="PS52004"/>
    </source>
</evidence>
<dbReference type="InterPro" id="IPR001227">
    <property type="entry name" value="Ac_transferase_dom_sf"/>
</dbReference>
<organism evidence="9 10">
    <name type="scientific">Mycobacterium triplex</name>
    <dbReference type="NCBI Taxonomy" id="47839"/>
    <lineage>
        <taxon>Bacteria</taxon>
        <taxon>Bacillati</taxon>
        <taxon>Actinomycetota</taxon>
        <taxon>Actinomycetes</taxon>
        <taxon>Mycobacteriales</taxon>
        <taxon>Mycobacteriaceae</taxon>
        <taxon>Mycobacterium</taxon>
        <taxon>Mycobacterium simiae complex</taxon>
    </lineage>
</organism>
<reference evidence="9 10" key="1">
    <citation type="submission" date="2016-01" db="EMBL/GenBank/DDBJ databases">
        <title>The new phylogeny of the genus Mycobacterium.</title>
        <authorList>
            <person name="Tarcisio F."/>
            <person name="Conor M."/>
            <person name="Antonella G."/>
            <person name="Elisabetta G."/>
            <person name="Giulia F.S."/>
            <person name="Sara T."/>
            <person name="Anna F."/>
            <person name="Clotilde B."/>
            <person name="Roberto B."/>
            <person name="Veronica D.S."/>
            <person name="Fabio R."/>
            <person name="Monica P."/>
            <person name="Olivier J."/>
            <person name="Enrico T."/>
            <person name="Nicola S."/>
        </authorList>
    </citation>
    <scope>NUCLEOTIDE SEQUENCE [LARGE SCALE GENOMIC DNA]</scope>
    <source>
        <strain evidence="9 10">DSM 44626</strain>
    </source>
</reference>
<dbReference type="InterPro" id="IPR052568">
    <property type="entry name" value="PKS-FAS_Synthase"/>
</dbReference>
<dbReference type="InterPro" id="IPR014043">
    <property type="entry name" value="Acyl_transferase_dom"/>
</dbReference>
<dbReference type="Pfam" id="PF08659">
    <property type="entry name" value="KR"/>
    <property type="match status" value="1"/>
</dbReference>
<feature type="active site" description="Proton donor; for dehydratase activity" evidence="4">
    <location>
        <position position="2006"/>
    </location>
</feature>
<dbReference type="InterPro" id="IPR049900">
    <property type="entry name" value="PKS_mFAS_DH"/>
</dbReference>
<dbReference type="PROSITE" id="PS00606">
    <property type="entry name" value="KS3_1"/>
    <property type="match status" value="1"/>
</dbReference>
<dbReference type="InterPro" id="IPR016036">
    <property type="entry name" value="Malonyl_transacylase_ACP-bd"/>
</dbReference>
<evidence type="ECO:0000256" key="3">
    <source>
        <dbReference type="ARBA" id="ARBA00022679"/>
    </source>
</evidence>
<dbReference type="InterPro" id="IPR009081">
    <property type="entry name" value="PP-bd_ACP"/>
</dbReference>
<keyword evidence="3" id="KW-0808">Transferase</keyword>
<gene>
    <name evidence="9" type="ORF">AWC29_03260</name>
</gene>
<dbReference type="InterPro" id="IPR032821">
    <property type="entry name" value="PKS_assoc"/>
</dbReference>
<dbReference type="Pfam" id="PF02801">
    <property type="entry name" value="Ketoacyl-synt_C"/>
    <property type="match status" value="1"/>
</dbReference>
<evidence type="ECO:0008006" key="11">
    <source>
        <dbReference type="Google" id="ProtNLM"/>
    </source>
</evidence>
<keyword evidence="1" id="KW-0596">Phosphopantetheine</keyword>
<evidence type="ECO:0000256" key="4">
    <source>
        <dbReference type="PROSITE-ProRule" id="PRU01363"/>
    </source>
</evidence>
<dbReference type="InterPro" id="IPR020841">
    <property type="entry name" value="PKS_Beta-ketoAc_synthase_dom"/>
</dbReference>
<dbReference type="Pfam" id="PF16197">
    <property type="entry name" value="KAsynt_C_assoc"/>
    <property type="match status" value="1"/>
</dbReference>
<dbReference type="Pfam" id="PF00109">
    <property type="entry name" value="ketoacyl-synt"/>
    <property type="match status" value="1"/>
</dbReference>
<dbReference type="CDD" id="cd00833">
    <property type="entry name" value="PKS"/>
    <property type="match status" value="1"/>
</dbReference>
<evidence type="ECO:0000256" key="1">
    <source>
        <dbReference type="ARBA" id="ARBA00022450"/>
    </source>
</evidence>
<dbReference type="InterPro" id="IPR057326">
    <property type="entry name" value="KR_dom"/>
</dbReference>
<sequence length="2085" mass="217217">MFPGSPEAERFWRNIVGGVDLFSEVPESHWRIDDYYHPDPHMPDKVYARRGGFLPDVDFSPMDFGIPPNVMPATDTAQLLALRVAQQVLEDAAGGDLSHIDRERISVVLGASGGTELITYISGRLHRPVWERGLRAAGLSEQELAAFSERVTANYAPWQENTFPGLLGNVIAGRIANRFDLGGTNCVIDAACASSLAALEVGLHELYLGESDMVIAGGVDAFNDIFMYMCFAKVTALSASGDCRPFSDQSDGTMLGEGLSMFALKRLDDAERDGDRIYAVIRGIGTSSDGRAKSIYAPSPAGQAKALRRAYAAAGYGPETVGLVEAHGTGTRAGDAAEFAALREVFDESGRADRQWCALGSVKSQVGHTKGAAGACGLFKAVMALHHKALPPTIKIDRPNPALEIEQSPFYLSTQAKPWMADNGVPRRASVSSFGFGGTNFHVAVEEYTGTGKRAYRFRSWDSELVVLGAPSAAALSEQAAALAASLVDSPDMLGWIARSTQAAYNAAQPHRLAVVADSVASLQTMLDELAARLSAADVPVSFASPRGYFYSAQRPGPVALLFPGQGSQYVGMGADLPQLHEPALAPWEGARKERLHADRDLHDVVWPKTAFTDDERALQSAELTKTEWAQPGIGAHSLSLLSVIRALGIAPVAVGGHSFGEVTALCAAGVFSGEVALQIARKRGELMAEAATNSDGAMCAVTAPVEQVRQLIGEWGLPVVIANHNAPNQAVLSGNSTAIDHAAQRFAAAGINARRLDVATAFHSDIVSPAAVPFGSFLAGVAFGMPEVPVYANATAQPYAGDAQQMRTTLANQIAQPVRFVEQIQAMWRAGARTFIEVGPGGVLTNLVGKCLAGEEHSAVSLDAKGKNGIRSLWIGLAQLVAAGVPMNFEGLWADYRVGDDPRNREQPKLTLKINGSNYGRPPISDEPVRRPSDIETTLDHSGRSNGHRTESESKFMPSEPITPVAHVNGTAAPVEPPVPLPVAPTIMPAPAAAALNGHAASNGNGHGAHASATAVLAAPAAVTLAAPPPVAAPAVAPGLSAEAVTEMISAVGTLRDGFDRLQRVLQALVVPAAAPPAPAPVALNGTVPAPVAPVALVPNGTAPASVGPDLVSEMLGVVADKTGYPVEMLDLSMALEADLGIDSIKRVEILSAVQERVPSLPDVETGAMAALGTLQEIVDYLQSLIAPVALNGTVPAPVAPVALVPNGTAPASVGPDLVSEMLGVVADKTGYPVEMLDLSMALEADLGIDSIKRVEILSAVQERVPSLPDVETGAMAALGTLQEIVDYLQSLRAPVAHNGAPPMPAPPPVPAISDGTMAGDRLPFELAGAAIARHAVRAIAAPASGMAMPGLCSAANVEIVTTSPGVGEALAAILRTHGIGVTTVTEPSVSAEAVIHLGGLQQTTSRADTLALNRTVFAHAQSVAARFEERGGVFVTVQDTGGTFGLLSEPGSRAWAAGIGALAKTAAQEWPKAQVKAIDIAAERLAPTAIAEHIAHEILSGGAELEVGLGSTHGRVTVVADATPVAAHTRRIDQRDVIVVSGGARGVTAASVIALAEQTQASFVLIGRTALGDEPPAARGLTTDAELKRALLTSAAAQGLKLTPKQLDQQVRGILADREVRATLTALAAAGSRVRYATADVRDAAELGALLDSVRADFGPITGLVHGAGVLADAPLHKKTMDGYDRVFETKVGGLGALLDATATDALKLVCLFSSVAARSGNVGQSDYAMANEILNKVALAEQARRGPGCLVRALGWGPWDSGMVTPGLKAMFESRGISLIPLADGARAFVSDVLDAQTASPEVILGDGVMAGVPTHPVPAEGRVARVLAHTARQPYLIDHRIQGNVVLPIVQALEWFVRMAQACRPGQRVDRISDVRVLRGVTLSDFDQRGDALLVGCAASEDHPHRLACTLSDASGSTAYYSATVDMGSGSPATPTVAAAPVGGRRRNRDTCYTNGALFHGPAFQVLESVDCQASTATAPLYGLTVAGWPGEGWATDPAALDGCLQTALVWSFEQLGTKVLPLRVGEIVRYRAGALGDGLRCVLSNGVAKSSRAVCDLDLIDADNLLVASIKRLEMYPYGS</sequence>
<dbReference type="PROSITE" id="PS52019">
    <property type="entry name" value="PKS_MFAS_DH"/>
    <property type="match status" value="1"/>
</dbReference>
<dbReference type="SUPFAM" id="SSF52151">
    <property type="entry name" value="FabD/lysophospholipase-like"/>
    <property type="match status" value="1"/>
</dbReference>
<dbReference type="Pfam" id="PF00550">
    <property type="entry name" value="PP-binding"/>
    <property type="match status" value="2"/>
</dbReference>
<dbReference type="SUPFAM" id="SSF53901">
    <property type="entry name" value="Thiolase-like"/>
    <property type="match status" value="1"/>
</dbReference>
<dbReference type="EMBL" id="LQPY01000034">
    <property type="protein sequence ID" value="ORX00961.1"/>
    <property type="molecule type" value="Genomic_DNA"/>
</dbReference>
<keyword evidence="2" id="KW-0597">Phosphoprotein</keyword>
<dbReference type="SMART" id="SM00827">
    <property type="entry name" value="PKS_AT"/>
    <property type="match status" value="1"/>
</dbReference>
<dbReference type="PANTHER" id="PTHR43074">
    <property type="entry name" value="OMEGA-3 POLYUNSATURATED FATTY ACID SYNTHASE PFAB-RELATED"/>
    <property type="match status" value="1"/>
</dbReference>
<dbReference type="PROSITE" id="PS52004">
    <property type="entry name" value="KS3_2"/>
    <property type="match status" value="1"/>
</dbReference>
<evidence type="ECO:0000259" key="8">
    <source>
        <dbReference type="PROSITE" id="PS52019"/>
    </source>
</evidence>
<name>A0ABX3W2R4_9MYCO</name>
<dbReference type="InterPro" id="IPR036291">
    <property type="entry name" value="NAD(P)-bd_dom_sf"/>
</dbReference>
<feature type="active site" description="Proton acceptor; for dehydratase activity" evidence="4">
    <location>
        <position position="1843"/>
    </location>
</feature>
<dbReference type="InterPro" id="IPR013968">
    <property type="entry name" value="PKS_KR"/>
</dbReference>
<feature type="domain" description="PKS/mFAS DH" evidence="8">
    <location>
        <begin position="1805"/>
        <end position="2085"/>
    </location>
</feature>
<dbReference type="InterPro" id="IPR014030">
    <property type="entry name" value="Ketoacyl_synth_N"/>
</dbReference>
<dbReference type="SUPFAM" id="SSF51735">
    <property type="entry name" value="NAD(P)-binding Rossmann-fold domains"/>
    <property type="match status" value="1"/>
</dbReference>
<dbReference type="Gene3D" id="1.10.1200.10">
    <property type="entry name" value="ACP-like"/>
    <property type="match status" value="2"/>
</dbReference>
<feature type="region of interest" description="N-terminal hotdog fold" evidence="4">
    <location>
        <begin position="1805"/>
        <end position="1936"/>
    </location>
</feature>
<dbReference type="Proteomes" id="UP000193710">
    <property type="component" value="Unassembled WGS sequence"/>
</dbReference>
<dbReference type="SUPFAM" id="SSF55048">
    <property type="entry name" value="Probable ACP-binding domain of malonyl-CoA ACP transacylase"/>
    <property type="match status" value="1"/>
</dbReference>
<dbReference type="InterPro" id="IPR016035">
    <property type="entry name" value="Acyl_Trfase/lysoPLipase"/>
</dbReference>
<dbReference type="PANTHER" id="PTHR43074:SF1">
    <property type="entry name" value="BETA-KETOACYL SYNTHASE FAMILY PROTEIN-RELATED"/>
    <property type="match status" value="1"/>
</dbReference>
<proteinExistence type="predicted"/>
<dbReference type="Pfam" id="PF00698">
    <property type="entry name" value="Acyl_transf_1"/>
    <property type="match status" value="1"/>
</dbReference>
<accession>A0ABX3W2R4</accession>